<evidence type="ECO:0000256" key="1">
    <source>
        <dbReference type="SAM" id="SignalP"/>
    </source>
</evidence>
<protein>
    <submittedName>
        <fullName evidence="2">DUF4625 domain-containing protein</fullName>
    </submittedName>
</protein>
<proteinExistence type="predicted"/>
<name>A0A434AV86_9BACT</name>
<dbReference type="PROSITE" id="PS51257">
    <property type="entry name" value="PROKAR_LIPOPROTEIN"/>
    <property type="match status" value="1"/>
</dbReference>
<dbReference type="EMBL" id="RJJX01000009">
    <property type="protein sequence ID" value="RUT78387.1"/>
    <property type="molecule type" value="Genomic_DNA"/>
</dbReference>
<accession>A0A434AV86</accession>
<reference evidence="2 3" key="1">
    <citation type="submission" date="2018-11" db="EMBL/GenBank/DDBJ databases">
        <title>Parancylomarina longa gen. nov., sp. nov., isolated from sediments of southern Okinawa.</title>
        <authorList>
            <person name="Fu T."/>
        </authorList>
    </citation>
    <scope>NUCLEOTIDE SEQUENCE [LARGE SCALE GENOMIC DNA]</scope>
    <source>
        <strain evidence="2 3">T3-2 S1-C</strain>
    </source>
</reference>
<dbReference type="OrthoDB" id="1119594at2"/>
<feature type="chain" id="PRO_5019206269" evidence="1">
    <location>
        <begin position="24"/>
        <end position="148"/>
    </location>
</feature>
<evidence type="ECO:0000313" key="2">
    <source>
        <dbReference type="EMBL" id="RUT78387.1"/>
    </source>
</evidence>
<dbReference type="Proteomes" id="UP000282985">
    <property type="component" value="Unassembled WGS sequence"/>
</dbReference>
<dbReference type="Gene3D" id="2.60.40.10">
    <property type="entry name" value="Immunoglobulins"/>
    <property type="match status" value="1"/>
</dbReference>
<dbReference type="Pfam" id="PF15418">
    <property type="entry name" value="DUF4625"/>
    <property type="match status" value="1"/>
</dbReference>
<dbReference type="InterPro" id="IPR027829">
    <property type="entry name" value="DUF4625"/>
</dbReference>
<sequence length="148" mass="15489">MKTLKFVLIVLFSVVLMSCGGGGGGEKVDEIAPTLTINKPTASQKLAAGANLNIDFTAKDNVALASYNVTVAYDGVKSVKTVQEFSFNSIADKDADGNNLPTISGTNQTINFDIATTDNATPGSYKVSVTVKDGTSNSVSKNVDFEIE</sequence>
<organism evidence="2 3">
    <name type="scientific">Ancylomarina longa</name>
    <dbReference type="NCBI Taxonomy" id="2487017"/>
    <lineage>
        <taxon>Bacteria</taxon>
        <taxon>Pseudomonadati</taxon>
        <taxon>Bacteroidota</taxon>
        <taxon>Bacteroidia</taxon>
        <taxon>Marinilabiliales</taxon>
        <taxon>Marinifilaceae</taxon>
        <taxon>Ancylomarina</taxon>
    </lineage>
</organism>
<feature type="signal peptide" evidence="1">
    <location>
        <begin position="1"/>
        <end position="23"/>
    </location>
</feature>
<dbReference type="AlphaFoldDB" id="A0A434AV86"/>
<comment type="caution">
    <text evidence="2">The sequence shown here is derived from an EMBL/GenBank/DDBJ whole genome shotgun (WGS) entry which is preliminary data.</text>
</comment>
<gene>
    <name evidence="2" type="ORF">DLK05_08675</name>
</gene>
<keyword evidence="3" id="KW-1185">Reference proteome</keyword>
<evidence type="ECO:0000313" key="3">
    <source>
        <dbReference type="Proteomes" id="UP000282985"/>
    </source>
</evidence>
<dbReference type="InterPro" id="IPR013783">
    <property type="entry name" value="Ig-like_fold"/>
</dbReference>
<dbReference type="RefSeq" id="WP_127343594.1">
    <property type="nucleotide sequence ID" value="NZ_RJJX01000009.1"/>
</dbReference>
<keyword evidence="1" id="KW-0732">Signal</keyword>